<feature type="compositionally biased region" description="Basic and acidic residues" evidence="1">
    <location>
        <begin position="168"/>
        <end position="178"/>
    </location>
</feature>
<evidence type="ECO:0000256" key="1">
    <source>
        <dbReference type="SAM" id="MobiDB-lite"/>
    </source>
</evidence>
<protein>
    <submittedName>
        <fullName evidence="2">Uncharacterized protein</fullName>
    </submittedName>
</protein>
<proteinExistence type="predicted"/>
<organism evidence="2 3">
    <name type="scientific">Tritrichomonas musculus</name>
    <dbReference type="NCBI Taxonomy" id="1915356"/>
    <lineage>
        <taxon>Eukaryota</taxon>
        <taxon>Metamonada</taxon>
        <taxon>Parabasalia</taxon>
        <taxon>Tritrichomonadida</taxon>
        <taxon>Tritrichomonadidae</taxon>
        <taxon>Tritrichomonas</taxon>
    </lineage>
</organism>
<gene>
    <name evidence="2" type="ORF">M9Y10_014979</name>
</gene>
<accession>A0ABR2L103</accession>
<evidence type="ECO:0000313" key="3">
    <source>
        <dbReference type="Proteomes" id="UP001470230"/>
    </source>
</evidence>
<feature type="region of interest" description="Disordered" evidence="1">
    <location>
        <begin position="168"/>
        <end position="191"/>
    </location>
</feature>
<evidence type="ECO:0000313" key="2">
    <source>
        <dbReference type="EMBL" id="KAK8897045.1"/>
    </source>
</evidence>
<keyword evidence="3" id="KW-1185">Reference proteome</keyword>
<dbReference type="EMBL" id="JAPFFF010000002">
    <property type="protein sequence ID" value="KAK8897045.1"/>
    <property type="molecule type" value="Genomic_DNA"/>
</dbReference>
<comment type="caution">
    <text evidence="2">The sequence shown here is derived from an EMBL/GenBank/DDBJ whole genome shotgun (WGS) entry which is preliminary data.</text>
</comment>
<name>A0ABR2L103_9EUKA</name>
<dbReference type="Proteomes" id="UP001470230">
    <property type="component" value="Unassembled WGS sequence"/>
</dbReference>
<sequence>MDKGDLPLLLKFAQIIQQKIKTETDENVKGSLEKDLLIIKNEIGKRVLELPNDTQIFPPFESSQFFDERLLYPNKEVISSIEYLPSQKTKKQTINVSPINSPVRNNRSSKLQSLSDFIDENNPDSNSISDDKSIEENSIYSFPGQPTPFVDYTADDLAAKFNKFIKQKESKKSKESKIPKPKSKIPVPKQK</sequence>
<reference evidence="2 3" key="1">
    <citation type="submission" date="2024-04" db="EMBL/GenBank/DDBJ databases">
        <title>Tritrichomonas musculus Genome.</title>
        <authorList>
            <person name="Alves-Ferreira E."/>
            <person name="Grigg M."/>
            <person name="Lorenzi H."/>
            <person name="Galac M."/>
        </authorList>
    </citation>
    <scope>NUCLEOTIDE SEQUENCE [LARGE SCALE GENOMIC DNA]</scope>
    <source>
        <strain evidence="2 3">EAF2021</strain>
    </source>
</reference>